<keyword evidence="3" id="KW-1003">Cell membrane</keyword>
<evidence type="ECO:0000256" key="4">
    <source>
        <dbReference type="ARBA" id="ARBA00022596"/>
    </source>
</evidence>
<dbReference type="Gene3D" id="1.10.3720.10">
    <property type="entry name" value="MetI-like"/>
    <property type="match status" value="1"/>
</dbReference>
<evidence type="ECO:0000313" key="12">
    <source>
        <dbReference type="Proteomes" id="UP000246800"/>
    </source>
</evidence>
<evidence type="ECO:0000256" key="2">
    <source>
        <dbReference type="ARBA" id="ARBA00022448"/>
    </source>
</evidence>
<comment type="subcellular location">
    <subcellularLocation>
        <location evidence="1 9">Cell membrane</location>
        <topology evidence="1 9">Multi-pass membrane protein</topology>
    </subcellularLocation>
</comment>
<evidence type="ECO:0000256" key="5">
    <source>
        <dbReference type="ARBA" id="ARBA00022692"/>
    </source>
</evidence>
<organism evidence="11 12">
    <name type="scientific">Staphylococcus pseudintermedius</name>
    <dbReference type="NCBI Taxonomy" id="283734"/>
    <lineage>
        <taxon>Bacteria</taxon>
        <taxon>Bacillati</taxon>
        <taxon>Bacillota</taxon>
        <taxon>Bacilli</taxon>
        <taxon>Bacillales</taxon>
        <taxon>Staphylococcaceae</taxon>
        <taxon>Staphylococcus</taxon>
        <taxon>Staphylococcus intermedius group</taxon>
    </lineage>
</organism>
<dbReference type="CDD" id="cd06261">
    <property type="entry name" value="TM_PBP2"/>
    <property type="match status" value="1"/>
</dbReference>
<dbReference type="SUPFAM" id="SSF161098">
    <property type="entry name" value="MetI-like"/>
    <property type="match status" value="1"/>
</dbReference>
<evidence type="ECO:0000256" key="3">
    <source>
        <dbReference type="ARBA" id="ARBA00022475"/>
    </source>
</evidence>
<dbReference type="InterPro" id="IPR000515">
    <property type="entry name" value="MetI-like"/>
</dbReference>
<sequence length="299" mass="33792">MYQLKAQIKKLDKVGMLFILPSLLIVLLLLIYPVISSLYFSFTSKNLIKSNYDLVGFQNFIFVLSSKEFYEALWTSVKWTVLSILGQVLVGFIAALALNKLPRFSGMFRVLLIIPWAFPTIVIGFTWKWLLNDVSGVIPNILTTIGLTSTNIDFLSNNTLVFGTVLFINIWFGAPLFMVNILSALKTIPNEQYEAAAMDGANAWQSFTHITIRHIRSVIGLLVVLRTIWVFNNFELLFLITGGGPSGKTTTLPIYAYKTGWGLMQLGTASSITILLLLFLIFVCFIYFKILDKWESEDR</sequence>
<dbReference type="AlphaFoldDB" id="A0A2P5PLX3"/>
<feature type="transmembrane region" description="Helical" evidence="9">
    <location>
        <begin position="261"/>
        <end position="288"/>
    </location>
</feature>
<keyword evidence="8 9" id="KW-0472">Membrane</keyword>
<dbReference type="PANTHER" id="PTHR43005:SF1">
    <property type="entry name" value="SPERMIDINE_PUTRESCINE TRANSPORT SYSTEM PERMEASE PROTEIN"/>
    <property type="match status" value="1"/>
</dbReference>
<evidence type="ECO:0000256" key="9">
    <source>
        <dbReference type="RuleBase" id="RU363032"/>
    </source>
</evidence>
<dbReference type="RefSeq" id="WP_063278722.1">
    <property type="nucleotide sequence ID" value="NZ_BAAFHR010000002.1"/>
</dbReference>
<feature type="transmembrane region" description="Helical" evidence="9">
    <location>
        <begin position="160"/>
        <end position="182"/>
    </location>
</feature>
<dbReference type="GO" id="GO:0005886">
    <property type="term" value="C:plasma membrane"/>
    <property type="evidence" value="ECO:0007669"/>
    <property type="project" value="UniProtKB-SubCell"/>
</dbReference>
<keyword evidence="5 9" id="KW-0812">Transmembrane</keyword>
<keyword evidence="7" id="KW-0921">Nickel transport</keyword>
<proteinExistence type="inferred from homology"/>
<feature type="transmembrane region" description="Helical" evidence="9">
    <location>
        <begin position="110"/>
        <end position="130"/>
    </location>
</feature>
<feature type="transmembrane region" description="Helical" evidence="9">
    <location>
        <begin position="218"/>
        <end position="241"/>
    </location>
</feature>
<name>A0A2P5PLX3_STAPS</name>
<dbReference type="Proteomes" id="UP000246800">
    <property type="component" value="Unassembled WGS sequence"/>
</dbReference>
<gene>
    <name evidence="11" type="ORF">DD902_06650</name>
</gene>
<dbReference type="InterPro" id="IPR035906">
    <property type="entry name" value="MetI-like_sf"/>
</dbReference>
<feature type="transmembrane region" description="Helical" evidence="9">
    <location>
        <begin position="14"/>
        <end position="35"/>
    </location>
</feature>
<keyword evidence="2 9" id="KW-0813">Transport</keyword>
<keyword evidence="7" id="KW-0406">Ion transport</keyword>
<protein>
    <submittedName>
        <fullName evidence="11">Sugar ABC transporter permease</fullName>
    </submittedName>
</protein>
<dbReference type="PANTHER" id="PTHR43005">
    <property type="entry name" value="BLR7065 PROTEIN"/>
    <property type="match status" value="1"/>
</dbReference>
<dbReference type="GO" id="GO:0055085">
    <property type="term" value="P:transmembrane transport"/>
    <property type="evidence" value="ECO:0007669"/>
    <property type="project" value="InterPro"/>
</dbReference>
<comment type="caution">
    <text evidence="11">The sequence shown here is derived from an EMBL/GenBank/DDBJ whole genome shotgun (WGS) entry which is preliminary data.</text>
</comment>
<evidence type="ECO:0000256" key="6">
    <source>
        <dbReference type="ARBA" id="ARBA00022989"/>
    </source>
</evidence>
<dbReference type="GO" id="GO:0015675">
    <property type="term" value="P:nickel cation transport"/>
    <property type="evidence" value="ECO:0007669"/>
    <property type="project" value="UniProtKB-KW"/>
</dbReference>
<reference evidence="11 12" key="1">
    <citation type="journal article" date="2018" name="Vet. Microbiol.">
        <title>Clonal diversity and geographic distribution of methicillin-resistant Staphylococcus pseudintermedius from Australian animals: Discovery of novel sequence types.</title>
        <authorList>
            <person name="Worthing K.A."/>
            <person name="Abraham S."/>
            <person name="Coombs G.W."/>
            <person name="Pang S."/>
            <person name="Saputra S."/>
            <person name="Jordan D."/>
            <person name="Trott D.J."/>
            <person name="Norris J.M."/>
        </authorList>
    </citation>
    <scope>NUCLEOTIDE SEQUENCE [LARGE SCALE GENOMIC DNA]</scope>
    <source>
        <strain evidence="11 12">ST525 1</strain>
    </source>
</reference>
<dbReference type="PROSITE" id="PS50928">
    <property type="entry name" value="ABC_TM1"/>
    <property type="match status" value="1"/>
</dbReference>
<evidence type="ECO:0000256" key="8">
    <source>
        <dbReference type="ARBA" id="ARBA00023136"/>
    </source>
</evidence>
<feature type="transmembrane region" description="Helical" evidence="9">
    <location>
        <begin position="79"/>
        <end position="98"/>
    </location>
</feature>
<evidence type="ECO:0000256" key="7">
    <source>
        <dbReference type="ARBA" id="ARBA00023112"/>
    </source>
</evidence>
<evidence type="ECO:0000256" key="1">
    <source>
        <dbReference type="ARBA" id="ARBA00004651"/>
    </source>
</evidence>
<keyword evidence="4" id="KW-0533">Nickel</keyword>
<evidence type="ECO:0000313" key="11">
    <source>
        <dbReference type="EMBL" id="PWZ74952.1"/>
    </source>
</evidence>
<feature type="domain" description="ABC transmembrane type-1" evidence="10">
    <location>
        <begin position="73"/>
        <end position="287"/>
    </location>
</feature>
<dbReference type="Pfam" id="PF00528">
    <property type="entry name" value="BPD_transp_1"/>
    <property type="match status" value="1"/>
</dbReference>
<accession>A0A2P5PLX3</accession>
<keyword evidence="6 9" id="KW-1133">Transmembrane helix</keyword>
<evidence type="ECO:0000259" key="10">
    <source>
        <dbReference type="PROSITE" id="PS50928"/>
    </source>
</evidence>
<comment type="similarity">
    <text evidence="9">Belongs to the binding-protein-dependent transport system permease family.</text>
</comment>
<dbReference type="EMBL" id="QEIT01000031">
    <property type="protein sequence ID" value="PWZ74952.1"/>
    <property type="molecule type" value="Genomic_DNA"/>
</dbReference>